<evidence type="ECO:0000313" key="3">
    <source>
        <dbReference type="Proteomes" id="UP000272729"/>
    </source>
</evidence>
<keyword evidence="1" id="KW-0732">Signal</keyword>
<evidence type="ECO:0000256" key="1">
    <source>
        <dbReference type="SAM" id="SignalP"/>
    </source>
</evidence>
<name>A0A495X490_9PSEU</name>
<protein>
    <recommendedName>
        <fullName evidence="4">Lipoprotein</fullName>
    </recommendedName>
</protein>
<reference evidence="2 3" key="1">
    <citation type="submission" date="2018-10" db="EMBL/GenBank/DDBJ databases">
        <title>Sequencing the genomes of 1000 actinobacteria strains.</title>
        <authorList>
            <person name="Klenk H.-P."/>
        </authorList>
    </citation>
    <scope>NUCLEOTIDE SEQUENCE [LARGE SCALE GENOMIC DNA]</scope>
    <source>
        <strain evidence="2 3">DSM 43911</strain>
    </source>
</reference>
<accession>A0A495X490</accession>
<keyword evidence="3" id="KW-1185">Reference proteome</keyword>
<proteinExistence type="predicted"/>
<dbReference type="EMBL" id="RBXR01000001">
    <property type="protein sequence ID" value="RKT68780.1"/>
    <property type="molecule type" value="Genomic_DNA"/>
</dbReference>
<organism evidence="2 3">
    <name type="scientific">Saccharothrix variisporea</name>
    <dbReference type="NCBI Taxonomy" id="543527"/>
    <lineage>
        <taxon>Bacteria</taxon>
        <taxon>Bacillati</taxon>
        <taxon>Actinomycetota</taxon>
        <taxon>Actinomycetes</taxon>
        <taxon>Pseudonocardiales</taxon>
        <taxon>Pseudonocardiaceae</taxon>
        <taxon>Saccharothrix</taxon>
    </lineage>
</organism>
<comment type="caution">
    <text evidence="2">The sequence shown here is derived from an EMBL/GenBank/DDBJ whole genome shotgun (WGS) entry which is preliminary data.</text>
</comment>
<dbReference type="Proteomes" id="UP000272729">
    <property type="component" value="Unassembled WGS sequence"/>
</dbReference>
<gene>
    <name evidence="2" type="ORF">DFJ66_1973</name>
</gene>
<feature type="chain" id="PRO_5039431791" description="Lipoprotein" evidence="1">
    <location>
        <begin position="24"/>
        <end position="124"/>
    </location>
</feature>
<evidence type="ECO:0008006" key="4">
    <source>
        <dbReference type="Google" id="ProtNLM"/>
    </source>
</evidence>
<dbReference type="AlphaFoldDB" id="A0A495X490"/>
<dbReference type="PROSITE" id="PS51257">
    <property type="entry name" value="PROKAR_LIPOPROTEIN"/>
    <property type="match status" value="1"/>
</dbReference>
<feature type="signal peptide" evidence="1">
    <location>
        <begin position="1"/>
        <end position="23"/>
    </location>
</feature>
<evidence type="ECO:0000313" key="2">
    <source>
        <dbReference type="EMBL" id="RKT68780.1"/>
    </source>
</evidence>
<sequence>MRSYRPHMMRWLGVLATAFVVSACGSSSTDLVRSAAEEFLAAASSGDNERACSLLTERAGQDCSTVDIPGGTVEEVHVWGDAAQVRTSSGDTLFLRELNSGWRVSGAGCKTVPERPYECEVGGP</sequence>